<keyword evidence="3" id="KW-0482">Metalloprotease</keyword>
<evidence type="ECO:0000256" key="4">
    <source>
        <dbReference type="RuleBase" id="RU004447"/>
    </source>
</evidence>
<dbReference type="GO" id="GO:0004222">
    <property type="term" value="F:metalloendopeptidase activity"/>
    <property type="evidence" value="ECO:0007669"/>
    <property type="project" value="InterPro"/>
</dbReference>
<proteinExistence type="inferred from homology"/>
<evidence type="ECO:0000256" key="2">
    <source>
        <dbReference type="ARBA" id="ARBA00007261"/>
    </source>
</evidence>
<dbReference type="PANTHER" id="PTHR11851:SF49">
    <property type="entry name" value="MITOCHONDRIAL-PROCESSING PEPTIDASE SUBUNIT ALPHA"/>
    <property type="match status" value="1"/>
</dbReference>
<organism evidence="8 9">
    <name type="scientific">Candidatus Paracaedimonas acanthamoebae</name>
    <dbReference type="NCBI Taxonomy" id="244581"/>
    <lineage>
        <taxon>Bacteria</taxon>
        <taxon>Pseudomonadati</taxon>
        <taxon>Pseudomonadota</taxon>
        <taxon>Alphaproteobacteria</taxon>
        <taxon>Holosporales</taxon>
        <taxon>Caedimonadaceae</taxon>
        <taxon>Candidatus Paracaedimonas</taxon>
    </lineage>
</organism>
<keyword evidence="3" id="KW-0645">Protease</keyword>
<feature type="transmembrane region" description="Helical" evidence="5">
    <location>
        <begin position="7"/>
        <end position="26"/>
    </location>
</feature>
<keyword evidence="5" id="KW-0472">Membrane</keyword>
<dbReference type="InterPro" id="IPR007863">
    <property type="entry name" value="Peptidase_M16_C"/>
</dbReference>
<evidence type="ECO:0000256" key="3">
    <source>
        <dbReference type="ARBA" id="ARBA00023049"/>
    </source>
</evidence>
<dbReference type="GO" id="GO:0046872">
    <property type="term" value="F:metal ion binding"/>
    <property type="evidence" value="ECO:0007669"/>
    <property type="project" value="InterPro"/>
</dbReference>
<dbReference type="Gene3D" id="3.30.830.10">
    <property type="entry name" value="Metalloenzyme, LuxS/M16 peptidase-like"/>
    <property type="match status" value="2"/>
</dbReference>
<comment type="caution">
    <text evidence="8">The sequence shown here is derived from an EMBL/GenBank/DDBJ whole genome shotgun (WGS) entry which is preliminary data.</text>
</comment>
<accession>A0A8J7TSK0</accession>
<feature type="domain" description="Peptidase M16 C-terminal" evidence="7">
    <location>
        <begin position="193"/>
        <end position="376"/>
    </location>
</feature>
<protein>
    <submittedName>
        <fullName evidence="8">Insulinase family protein</fullName>
    </submittedName>
</protein>
<keyword evidence="5" id="KW-1133">Transmembrane helix</keyword>
<sequence length="444" mass="50652">MLKQIWLRFYMLLIVFVYGNVEAVVYNPHTFTLKNGLQVVVIENHRAPVVTQMVWYKVGSIDDPHGKSGLAHYLEHLMFKGSLASPAGRILPEINRVGGEQNAATSPDYTVYYQVIPKSELELIMSLEAGRMAHLEIEDKYAKPELDVILEERHMRVDNSSTGLFFETVLANFLKHHPMRLPTIGWEHEIKTFTTQDAQNFYNTWYTPNNAILLIAGDVTVEEVKVLAKKYYEVIPVKAKPHPLTIQEPKMAPALQRLEMTSSLIQEPYLLKIFRAPNFKEGSREDFYALQILTELLDKPVTGPIYRELVENQRIATFVQISYPGYTRGPGYLLMFAQPAPGHTVEEVERALNKELEKIIQQGLNASEVEKSKTRLLAQLDYTRDHVLSGSNEIGRALVVGETIAEFESWPHRIKAVTQEQVNATFKLIFNSKSNFTAILRPQK</sequence>
<dbReference type="SUPFAM" id="SSF63411">
    <property type="entry name" value="LuxS/MPP-like metallohydrolase"/>
    <property type="match status" value="2"/>
</dbReference>
<dbReference type="InterPro" id="IPR011765">
    <property type="entry name" value="Pept_M16_N"/>
</dbReference>
<dbReference type="Pfam" id="PF05193">
    <property type="entry name" value="Peptidase_M16_C"/>
    <property type="match status" value="1"/>
</dbReference>
<dbReference type="AlphaFoldDB" id="A0A8J7TSK0"/>
<comment type="cofactor">
    <cofactor evidence="1">
        <name>Zn(2+)</name>
        <dbReference type="ChEBI" id="CHEBI:29105"/>
    </cofactor>
</comment>
<evidence type="ECO:0000256" key="5">
    <source>
        <dbReference type="SAM" id="Phobius"/>
    </source>
</evidence>
<dbReference type="InterPro" id="IPR001431">
    <property type="entry name" value="Pept_M16_Zn_BS"/>
</dbReference>
<comment type="similarity">
    <text evidence="2 4">Belongs to the peptidase M16 family.</text>
</comment>
<evidence type="ECO:0000256" key="1">
    <source>
        <dbReference type="ARBA" id="ARBA00001947"/>
    </source>
</evidence>
<name>A0A8J7TSK0_9PROT</name>
<keyword evidence="5" id="KW-0812">Transmembrane</keyword>
<dbReference type="Pfam" id="PF00675">
    <property type="entry name" value="Peptidase_M16"/>
    <property type="match status" value="1"/>
</dbReference>
<dbReference type="InterPro" id="IPR011249">
    <property type="entry name" value="Metalloenz_LuxS/M16"/>
</dbReference>
<dbReference type="PANTHER" id="PTHR11851">
    <property type="entry name" value="METALLOPROTEASE"/>
    <property type="match status" value="1"/>
</dbReference>
<evidence type="ECO:0000313" key="9">
    <source>
        <dbReference type="Proteomes" id="UP000664414"/>
    </source>
</evidence>
<evidence type="ECO:0000259" key="7">
    <source>
        <dbReference type="Pfam" id="PF05193"/>
    </source>
</evidence>
<gene>
    <name evidence="8" type="ORF">J0H12_00720</name>
</gene>
<dbReference type="Proteomes" id="UP000664414">
    <property type="component" value="Unassembled WGS sequence"/>
</dbReference>
<keyword evidence="3" id="KW-0378">Hydrolase</keyword>
<reference evidence="8" key="1">
    <citation type="submission" date="2021-02" db="EMBL/GenBank/DDBJ databases">
        <title>Thiocyanate and organic carbon inputs drive convergent selection for specific autotrophic Afipia and Thiobacillus strains within complex microbiomes.</title>
        <authorList>
            <person name="Huddy R.J."/>
            <person name="Sachdeva R."/>
            <person name="Kadzinga F."/>
            <person name="Kantor R.S."/>
            <person name="Harrison S.T.L."/>
            <person name="Banfield J.F."/>
        </authorList>
    </citation>
    <scope>NUCLEOTIDE SEQUENCE</scope>
    <source>
        <strain evidence="8">SCN18_10_11_15_R4_P_38_20</strain>
    </source>
</reference>
<evidence type="ECO:0000259" key="6">
    <source>
        <dbReference type="Pfam" id="PF00675"/>
    </source>
</evidence>
<dbReference type="PROSITE" id="PS00143">
    <property type="entry name" value="INSULINASE"/>
    <property type="match status" value="1"/>
</dbReference>
<evidence type="ECO:0000313" key="8">
    <source>
        <dbReference type="EMBL" id="MBN9412436.1"/>
    </source>
</evidence>
<dbReference type="InterPro" id="IPR050361">
    <property type="entry name" value="MPP/UQCRC_Complex"/>
</dbReference>
<feature type="domain" description="Peptidase M16 N-terminal" evidence="6">
    <location>
        <begin position="39"/>
        <end position="184"/>
    </location>
</feature>
<dbReference type="GO" id="GO:0006508">
    <property type="term" value="P:proteolysis"/>
    <property type="evidence" value="ECO:0007669"/>
    <property type="project" value="InterPro"/>
</dbReference>
<dbReference type="EMBL" id="JAFKGL010000010">
    <property type="protein sequence ID" value="MBN9412436.1"/>
    <property type="molecule type" value="Genomic_DNA"/>
</dbReference>